<name>G2YFF4_BOTF4</name>
<dbReference type="HOGENOM" id="CLU_2305649_0_0_1"/>
<dbReference type="EMBL" id="FQ790326">
    <property type="protein sequence ID" value="CCD50502.1"/>
    <property type="molecule type" value="Genomic_DNA"/>
</dbReference>
<gene>
    <name evidence="1" type="ORF">BofuT4_P089010.1</name>
</gene>
<evidence type="ECO:0000313" key="2">
    <source>
        <dbReference type="Proteomes" id="UP000008177"/>
    </source>
</evidence>
<dbReference type="InParanoid" id="G2YFF4"/>
<accession>G2YFF4</accession>
<reference evidence="2" key="1">
    <citation type="journal article" date="2011" name="PLoS Genet.">
        <title>Genomic analysis of the necrotrophic fungal pathogens Sclerotinia sclerotiorum and Botrytis cinerea.</title>
        <authorList>
            <person name="Amselem J."/>
            <person name="Cuomo C.A."/>
            <person name="van Kan J.A."/>
            <person name="Viaud M."/>
            <person name="Benito E.P."/>
            <person name="Couloux A."/>
            <person name="Coutinho P.M."/>
            <person name="de Vries R.P."/>
            <person name="Dyer P.S."/>
            <person name="Fillinger S."/>
            <person name="Fournier E."/>
            <person name="Gout L."/>
            <person name="Hahn M."/>
            <person name="Kohn L."/>
            <person name="Lapalu N."/>
            <person name="Plummer K.M."/>
            <person name="Pradier J.M."/>
            <person name="Quevillon E."/>
            <person name="Sharon A."/>
            <person name="Simon A."/>
            <person name="ten Have A."/>
            <person name="Tudzynski B."/>
            <person name="Tudzynski P."/>
            <person name="Wincker P."/>
            <person name="Andrew M."/>
            <person name="Anthouard V."/>
            <person name="Beever R.E."/>
            <person name="Beffa R."/>
            <person name="Benoit I."/>
            <person name="Bouzid O."/>
            <person name="Brault B."/>
            <person name="Chen Z."/>
            <person name="Choquer M."/>
            <person name="Collemare J."/>
            <person name="Cotton P."/>
            <person name="Danchin E.G."/>
            <person name="Da Silva C."/>
            <person name="Gautier A."/>
            <person name="Giraud C."/>
            <person name="Giraud T."/>
            <person name="Gonzalez C."/>
            <person name="Grossetete S."/>
            <person name="Guldener U."/>
            <person name="Henrissat B."/>
            <person name="Howlett B.J."/>
            <person name="Kodira C."/>
            <person name="Kretschmer M."/>
            <person name="Lappartient A."/>
            <person name="Leroch M."/>
            <person name="Levis C."/>
            <person name="Mauceli E."/>
            <person name="Neuveglise C."/>
            <person name="Oeser B."/>
            <person name="Pearson M."/>
            <person name="Poulain J."/>
            <person name="Poussereau N."/>
            <person name="Quesneville H."/>
            <person name="Rascle C."/>
            <person name="Schumacher J."/>
            <person name="Segurens B."/>
            <person name="Sexton A."/>
            <person name="Silva E."/>
            <person name="Sirven C."/>
            <person name="Soanes D.M."/>
            <person name="Talbot N.J."/>
            <person name="Templeton M."/>
            <person name="Yandava C."/>
            <person name="Yarden O."/>
            <person name="Zeng Q."/>
            <person name="Rollins J.A."/>
            <person name="Lebrun M.H."/>
            <person name="Dickman M."/>
        </authorList>
    </citation>
    <scope>NUCLEOTIDE SEQUENCE [LARGE SCALE GENOMIC DNA]</scope>
    <source>
        <strain evidence="2">T4</strain>
    </source>
</reference>
<proteinExistence type="predicted"/>
<protein>
    <submittedName>
        <fullName evidence="1">Uncharacterized protein</fullName>
    </submittedName>
</protein>
<evidence type="ECO:0000313" key="1">
    <source>
        <dbReference type="EMBL" id="CCD50502.1"/>
    </source>
</evidence>
<sequence>MVLIHTKGRMGGDGEPGHPNKSFDLRLNLRLPGLPVDLKINTLIGRGAWYAHLSSLDFCRYDVAKIDIRAVCRGSKLDLRTIVRQVFSALCAFSFTGQKV</sequence>
<dbReference type="Proteomes" id="UP000008177">
    <property type="component" value="Unplaced contigs"/>
</dbReference>
<organism evidence="1 2">
    <name type="scientific">Botryotinia fuckeliana (strain T4)</name>
    <name type="common">Noble rot fungus</name>
    <name type="synonym">Botrytis cinerea</name>
    <dbReference type="NCBI Taxonomy" id="999810"/>
    <lineage>
        <taxon>Eukaryota</taxon>
        <taxon>Fungi</taxon>
        <taxon>Dikarya</taxon>
        <taxon>Ascomycota</taxon>
        <taxon>Pezizomycotina</taxon>
        <taxon>Leotiomycetes</taxon>
        <taxon>Helotiales</taxon>
        <taxon>Sclerotiniaceae</taxon>
        <taxon>Botrytis</taxon>
    </lineage>
</organism>
<dbReference type="AlphaFoldDB" id="G2YFF4"/>